<accession>A0A0P1H709</accession>
<sequence length="116" mass="13227">MKRNDDLLREMLFEFEADQSGVLHFRKFLSMPQEQIERNHHVSLLSDAGLVTQVSETGFRLTNMGHDYIEAIRSDTVWQKTKDGAAKVGGMTLGMMRDLAFAYLKQEASEKLGITF</sequence>
<evidence type="ECO:0000313" key="1">
    <source>
        <dbReference type="EMBL" id="CUH98856.1"/>
    </source>
</evidence>
<dbReference type="AlphaFoldDB" id="A0A0P1H709"/>
<dbReference type="Proteomes" id="UP000051326">
    <property type="component" value="Unassembled WGS sequence"/>
</dbReference>
<dbReference type="EMBL" id="CYSR01000010">
    <property type="protein sequence ID" value="CUH98856.1"/>
    <property type="molecule type" value="Genomic_DNA"/>
</dbReference>
<gene>
    <name evidence="1" type="ORF">PHA8399_00972</name>
</gene>
<name>A0A0P1H709_9RHOB</name>
<proteinExistence type="predicted"/>
<organism evidence="1 2">
    <name type="scientific">Leisingera aquaemixtae</name>
    <dbReference type="NCBI Taxonomy" id="1396826"/>
    <lineage>
        <taxon>Bacteria</taxon>
        <taxon>Pseudomonadati</taxon>
        <taxon>Pseudomonadota</taxon>
        <taxon>Alphaproteobacteria</taxon>
        <taxon>Rhodobacterales</taxon>
        <taxon>Roseobacteraceae</taxon>
        <taxon>Leisingera</taxon>
    </lineage>
</organism>
<evidence type="ECO:0000313" key="2">
    <source>
        <dbReference type="Proteomes" id="UP000051326"/>
    </source>
</evidence>
<dbReference type="InterPro" id="IPR019650">
    <property type="entry name" value="DUF2513"/>
</dbReference>
<evidence type="ECO:0008006" key="3">
    <source>
        <dbReference type="Google" id="ProtNLM"/>
    </source>
</evidence>
<dbReference type="RefSeq" id="WP_058285047.1">
    <property type="nucleotide sequence ID" value="NZ_CP041159.1"/>
</dbReference>
<dbReference type="Pfam" id="PF10711">
    <property type="entry name" value="DUF2513"/>
    <property type="match status" value="1"/>
</dbReference>
<reference evidence="1 2" key="1">
    <citation type="submission" date="2015-09" db="EMBL/GenBank/DDBJ databases">
        <authorList>
            <consortium name="Swine Surveillance"/>
        </authorList>
    </citation>
    <scope>NUCLEOTIDE SEQUENCE [LARGE SCALE GENOMIC DNA]</scope>
    <source>
        <strain evidence="1 2">CECT 8399</strain>
    </source>
</reference>
<protein>
    <recommendedName>
        <fullName evidence="3">DUF2513 domain-containing protein</fullName>
    </recommendedName>
</protein>